<accession>A0A1I6ME98</accession>
<organism evidence="1 2">
    <name type="scientific">Yoonia litorea</name>
    <dbReference type="NCBI Taxonomy" id="1123755"/>
    <lineage>
        <taxon>Bacteria</taxon>
        <taxon>Pseudomonadati</taxon>
        <taxon>Pseudomonadota</taxon>
        <taxon>Alphaproteobacteria</taxon>
        <taxon>Rhodobacterales</taxon>
        <taxon>Paracoccaceae</taxon>
        <taxon>Yoonia</taxon>
    </lineage>
</organism>
<proteinExistence type="predicted"/>
<keyword evidence="2" id="KW-1185">Reference proteome</keyword>
<name>A0A1I6ME98_9RHOB</name>
<dbReference type="AlphaFoldDB" id="A0A1I6ME98"/>
<evidence type="ECO:0000313" key="1">
    <source>
        <dbReference type="EMBL" id="SFS14030.1"/>
    </source>
</evidence>
<protein>
    <submittedName>
        <fullName evidence="1">Uncharacterized protein</fullName>
    </submittedName>
</protein>
<dbReference type="Proteomes" id="UP000198926">
    <property type="component" value="Unassembled WGS sequence"/>
</dbReference>
<gene>
    <name evidence="1" type="ORF">SAMN05444714_1639</name>
</gene>
<reference evidence="1 2" key="1">
    <citation type="submission" date="2016-10" db="EMBL/GenBank/DDBJ databases">
        <authorList>
            <person name="de Groot N.N."/>
        </authorList>
    </citation>
    <scope>NUCLEOTIDE SEQUENCE [LARGE SCALE GENOMIC DNA]</scope>
    <source>
        <strain evidence="1 2">DSM 29433</strain>
    </source>
</reference>
<dbReference type="STRING" id="1123755.SAMN05444714_1639"/>
<sequence length="60" mass="6567">MNIPEWFKRVDFRAAMNAAVISTSGFMGRCGLTGRTAPETFEGLTPVVVYTKSGPWTGVR</sequence>
<evidence type="ECO:0000313" key="2">
    <source>
        <dbReference type="Proteomes" id="UP000198926"/>
    </source>
</evidence>
<dbReference type="EMBL" id="FOZM01000001">
    <property type="protein sequence ID" value="SFS14030.1"/>
    <property type="molecule type" value="Genomic_DNA"/>
</dbReference>